<organism evidence="1 2">
    <name type="scientific">Paxillus rubicundulus Ve08.2h10</name>
    <dbReference type="NCBI Taxonomy" id="930991"/>
    <lineage>
        <taxon>Eukaryota</taxon>
        <taxon>Fungi</taxon>
        <taxon>Dikarya</taxon>
        <taxon>Basidiomycota</taxon>
        <taxon>Agaricomycotina</taxon>
        <taxon>Agaricomycetes</taxon>
        <taxon>Agaricomycetidae</taxon>
        <taxon>Boletales</taxon>
        <taxon>Paxilineae</taxon>
        <taxon>Paxillaceae</taxon>
        <taxon>Paxillus</taxon>
    </lineage>
</organism>
<proteinExistence type="predicted"/>
<dbReference type="HOGENOM" id="CLU_018294_4_2_1"/>
<dbReference type="OrthoDB" id="2507562at2759"/>
<sequence>MKPIETLKKGLAKLRHQIRDRKTRLKGELKAHQPVSDSVLEWLDNAGNLVDEERVVDALDHASDYEQGLQRLNSHDKSVIEKLKNLAGSGDHEKPANKRKRMAFLNLMIYAKSNCRS</sequence>
<name>A0A0D0CQ36_9AGAM</name>
<dbReference type="Proteomes" id="UP000054538">
    <property type="component" value="Unassembled WGS sequence"/>
</dbReference>
<dbReference type="AlphaFoldDB" id="A0A0D0CQ36"/>
<keyword evidence="2" id="KW-1185">Reference proteome</keyword>
<dbReference type="InParanoid" id="A0A0D0CQ36"/>
<dbReference type="EMBL" id="KN830289">
    <property type="protein sequence ID" value="KIK72926.1"/>
    <property type="molecule type" value="Genomic_DNA"/>
</dbReference>
<evidence type="ECO:0000313" key="1">
    <source>
        <dbReference type="EMBL" id="KIK72926.1"/>
    </source>
</evidence>
<protein>
    <submittedName>
        <fullName evidence="1">Uncharacterized protein</fullName>
    </submittedName>
</protein>
<evidence type="ECO:0000313" key="2">
    <source>
        <dbReference type="Proteomes" id="UP000054538"/>
    </source>
</evidence>
<reference evidence="1 2" key="1">
    <citation type="submission" date="2014-04" db="EMBL/GenBank/DDBJ databases">
        <authorList>
            <consortium name="DOE Joint Genome Institute"/>
            <person name="Kuo A."/>
            <person name="Kohler A."/>
            <person name="Jargeat P."/>
            <person name="Nagy L.G."/>
            <person name="Floudas D."/>
            <person name="Copeland A."/>
            <person name="Barry K.W."/>
            <person name="Cichocki N."/>
            <person name="Veneault-Fourrey C."/>
            <person name="LaButti K."/>
            <person name="Lindquist E.A."/>
            <person name="Lipzen A."/>
            <person name="Lundell T."/>
            <person name="Morin E."/>
            <person name="Murat C."/>
            <person name="Sun H."/>
            <person name="Tunlid A."/>
            <person name="Henrissat B."/>
            <person name="Grigoriev I.V."/>
            <person name="Hibbett D.S."/>
            <person name="Martin F."/>
            <person name="Nordberg H.P."/>
            <person name="Cantor M.N."/>
            <person name="Hua S.X."/>
        </authorList>
    </citation>
    <scope>NUCLEOTIDE SEQUENCE [LARGE SCALE GENOMIC DNA]</scope>
    <source>
        <strain evidence="1 2">Ve08.2h10</strain>
    </source>
</reference>
<gene>
    <name evidence="1" type="ORF">PAXRUDRAFT_179632</name>
</gene>
<accession>A0A0D0CQ36</accession>
<reference evidence="2" key="2">
    <citation type="submission" date="2015-01" db="EMBL/GenBank/DDBJ databases">
        <title>Evolutionary Origins and Diversification of the Mycorrhizal Mutualists.</title>
        <authorList>
            <consortium name="DOE Joint Genome Institute"/>
            <consortium name="Mycorrhizal Genomics Consortium"/>
            <person name="Kohler A."/>
            <person name="Kuo A."/>
            <person name="Nagy L.G."/>
            <person name="Floudas D."/>
            <person name="Copeland A."/>
            <person name="Barry K.W."/>
            <person name="Cichocki N."/>
            <person name="Veneault-Fourrey C."/>
            <person name="LaButti K."/>
            <person name="Lindquist E.A."/>
            <person name="Lipzen A."/>
            <person name="Lundell T."/>
            <person name="Morin E."/>
            <person name="Murat C."/>
            <person name="Riley R."/>
            <person name="Ohm R."/>
            <person name="Sun H."/>
            <person name="Tunlid A."/>
            <person name="Henrissat B."/>
            <person name="Grigoriev I.V."/>
            <person name="Hibbett D.S."/>
            <person name="Martin F."/>
        </authorList>
    </citation>
    <scope>NUCLEOTIDE SEQUENCE [LARGE SCALE GENOMIC DNA]</scope>
    <source>
        <strain evidence="2">Ve08.2h10</strain>
    </source>
</reference>